<reference evidence="1" key="1">
    <citation type="submission" date="2020-04" db="EMBL/GenBank/DDBJ databases">
        <authorList>
            <person name="Chiriac C."/>
            <person name="Salcher M."/>
            <person name="Ghai R."/>
            <person name="Kavagutti S V."/>
        </authorList>
    </citation>
    <scope>NUCLEOTIDE SEQUENCE</scope>
</reference>
<accession>A0A6J5P287</accession>
<proteinExistence type="predicted"/>
<gene>
    <name evidence="1" type="ORF">UFOVP822_44</name>
</gene>
<protein>
    <submittedName>
        <fullName evidence="1">Uncharacterized protein</fullName>
    </submittedName>
</protein>
<sequence>MEIIIQKSNTILQDGSTPEGYLISVNTRTGKKSVVESDFFVDGSEIEEKVNQLKRLLKKYFDAQV</sequence>
<name>A0A6J5P287_9CAUD</name>
<dbReference type="EMBL" id="LR796775">
    <property type="protein sequence ID" value="CAB4165397.1"/>
    <property type="molecule type" value="Genomic_DNA"/>
</dbReference>
<organism evidence="1">
    <name type="scientific">uncultured Caudovirales phage</name>
    <dbReference type="NCBI Taxonomy" id="2100421"/>
    <lineage>
        <taxon>Viruses</taxon>
        <taxon>Duplodnaviria</taxon>
        <taxon>Heunggongvirae</taxon>
        <taxon>Uroviricota</taxon>
        <taxon>Caudoviricetes</taxon>
        <taxon>Peduoviridae</taxon>
        <taxon>Maltschvirus</taxon>
        <taxon>Maltschvirus maltsch</taxon>
    </lineage>
</organism>
<evidence type="ECO:0000313" key="1">
    <source>
        <dbReference type="EMBL" id="CAB4165397.1"/>
    </source>
</evidence>